<dbReference type="SMART" id="SM00345">
    <property type="entry name" value="HTH_GNTR"/>
    <property type="match status" value="1"/>
</dbReference>
<proteinExistence type="predicted"/>
<dbReference type="CDD" id="cd07377">
    <property type="entry name" value="WHTH_GntR"/>
    <property type="match status" value="1"/>
</dbReference>
<dbReference type="Pfam" id="PF07729">
    <property type="entry name" value="FCD"/>
    <property type="match status" value="1"/>
</dbReference>
<dbReference type="AlphaFoldDB" id="A0A1H2PTE5"/>
<dbReference type="Proteomes" id="UP000243719">
    <property type="component" value="Unassembled WGS sequence"/>
</dbReference>
<dbReference type="GO" id="GO:0003677">
    <property type="term" value="F:DNA binding"/>
    <property type="evidence" value="ECO:0007669"/>
    <property type="project" value="UniProtKB-KW"/>
</dbReference>
<evidence type="ECO:0000313" key="5">
    <source>
        <dbReference type="EMBL" id="SDV50377.1"/>
    </source>
</evidence>
<dbReference type="GO" id="GO:0003700">
    <property type="term" value="F:DNA-binding transcription factor activity"/>
    <property type="evidence" value="ECO:0007669"/>
    <property type="project" value="InterPro"/>
</dbReference>
<dbReference type="SMART" id="SM00895">
    <property type="entry name" value="FCD"/>
    <property type="match status" value="1"/>
</dbReference>
<protein>
    <submittedName>
        <fullName evidence="5">DNA-binding transcriptional regulator, FadR family</fullName>
    </submittedName>
</protein>
<organism evidence="5 6">
    <name type="scientific">Chitinasiproducens palmae</name>
    <dbReference type="NCBI Taxonomy" id="1770053"/>
    <lineage>
        <taxon>Bacteria</taxon>
        <taxon>Pseudomonadati</taxon>
        <taxon>Pseudomonadota</taxon>
        <taxon>Betaproteobacteria</taxon>
        <taxon>Burkholderiales</taxon>
        <taxon>Burkholderiaceae</taxon>
        <taxon>Chitinasiproducens</taxon>
    </lineage>
</organism>
<dbReference type="InterPro" id="IPR036388">
    <property type="entry name" value="WH-like_DNA-bd_sf"/>
</dbReference>
<dbReference type="PANTHER" id="PTHR43537:SF5">
    <property type="entry name" value="UXU OPERON TRANSCRIPTIONAL REGULATOR"/>
    <property type="match status" value="1"/>
</dbReference>
<dbReference type="OrthoDB" id="1040417at2"/>
<feature type="domain" description="HTH gntR-type" evidence="4">
    <location>
        <begin position="8"/>
        <end position="76"/>
    </location>
</feature>
<dbReference type="InterPro" id="IPR008920">
    <property type="entry name" value="TF_FadR/GntR_C"/>
</dbReference>
<dbReference type="Pfam" id="PF00392">
    <property type="entry name" value="GntR"/>
    <property type="match status" value="1"/>
</dbReference>
<name>A0A1H2PTE5_9BURK</name>
<dbReference type="SUPFAM" id="SSF48008">
    <property type="entry name" value="GntR ligand-binding domain-like"/>
    <property type="match status" value="1"/>
</dbReference>
<gene>
    <name evidence="5" type="ORF">SAMN05216551_111144</name>
</gene>
<dbReference type="RefSeq" id="WP_091911281.1">
    <property type="nucleotide sequence ID" value="NZ_FNLO01000011.1"/>
</dbReference>
<keyword evidence="3" id="KW-0804">Transcription</keyword>
<dbReference type="PROSITE" id="PS50949">
    <property type="entry name" value="HTH_GNTR"/>
    <property type="match status" value="1"/>
</dbReference>
<evidence type="ECO:0000313" key="6">
    <source>
        <dbReference type="Proteomes" id="UP000243719"/>
    </source>
</evidence>
<reference evidence="6" key="1">
    <citation type="submission" date="2016-09" db="EMBL/GenBank/DDBJ databases">
        <authorList>
            <person name="Varghese N."/>
            <person name="Submissions S."/>
        </authorList>
    </citation>
    <scope>NUCLEOTIDE SEQUENCE [LARGE SCALE GENOMIC DNA]</scope>
    <source>
        <strain evidence="6">JS23</strain>
    </source>
</reference>
<evidence type="ECO:0000256" key="2">
    <source>
        <dbReference type="ARBA" id="ARBA00023125"/>
    </source>
</evidence>
<dbReference type="InterPro" id="IPR000524">
    <property type="entry name" value="Tscrpt_reg_HTH_GntR"/>
</dbReference>
<dbReference type="STRING" id="1770053.SAMN05216551_111144"/>
<dbReference type="InterPro" id="IPR011711">
    <property type="entry name" value="GntR_C"/>
</dbReference>
<dbReference type="PANTHER" id="PTHR43537">
    <property type="entry name" value="TRANSCRIPTIONAL REGULATOR, GNTR FAMILY"/>
    <property type="match status" value="1"/>
</dbReference>
<keyword evidence="2 5" id="KW-0238">DNA-binding</keyword>
<dbReference type="PRINTS" id="PR00035">
    <property type="entry name" value="HTHGNTR"/>
</dbReference>
<evidence type="ECO:0000256" key="1">
    <source>
        <dbReference type="ARBA" id="ARBA00023015"/>
    </source>
</evidence>
<dbReference type="SUPFAM" id="SSF46785">
    <property type="entry name" value="Winged helix' DNA-binding domain"/>
    <property type="match status" value="1"/>
</dbReference>
<dbReference type="EMBL" id="FNLO01000011">
    <property type="protein sequence ID" value="SDV50377.1"/>
    <property type="molecule type" value="Genomic_DNA"/>
</dbReference>
<evidence type="ECO:0000256" key="3">
    <source>
        <dbReference type="ARBA" id="ARBA00023163"/>
    </source>
</evidence>
<dbReference type="Gene3D" id="1.10.10.10">
    <property type="entry name" value="Winged helix-like DNA-binding domain superfamily/Winged helix DNA-binding domain"/>
    <property type="match status" value="1"/>
</dbReference>
<dbReference type="InterPro" id="IPR036390">
    <property type="entry name" value="WH_DNA-bd_sf"/>
</dbReference>
<accession>A0A1H2PTE5</accession>
<evidence type="ECO:0000259" key="4">
    <source>
        <dbReference type="PROSITE" id="PS50949"/>
    </source>
</evidence>
<sequence length="241" mass="26032">MFERVPTRALSDTVAEQLLKQIEAGTFARDTKLPTEASLSQQFGVSRTVVREAIARLKHDGVVEPRQGSGVFVRLPNGLKPLRLDVASLSDLQSVLHIVDVRRALESEVAAQAAERRSDEAMARIDAALAQIDADVANGDSGHNGVKADIAFHRTIAEATGNPFFLSTLAFLGQYLETGMHVTRSNESRHAEFARQVREEHAAIAAAIRARDPQAAHDAARNHMVNAARRLSAGAATSVSQ</sequence>
<keyword evidence="6" id="KW-1185">Reference proteome</keyword>
<keyword evidence="1" id="KW-0805">Transcription regulation</keyword>
<dbReference type="Gene3D" id="1.20.120.530">
    <property type="entry name" value="GntR ligand-binding domain-like"/>
    <property type="match status" value="1"/>
</dbReference>